<organism evidence="1 2">
    <name type="scientific">Aneurinibacillus aneurinilyticus ATCC 12856</name>
    <dbReference type="NCBI Taxonomy" id="649747"/>
    <lineage>
        <taxon>Bacteria</taxon>
        <taxon>Bacillati</taxon>
        <taxon>Bacillota</taxon>
        <taxon>Bacilli</taxon>
        <taxon>Bacillales</taxon>
        <taxon>Paenibacillaceae</taxon>
        <taxon>Aneurinibacillus group</taxon>
        <taxon>Aneurinibacillus</taxon>
    </lineage>
</organism>
<sequence>MAPPHIVNIIFNLVNINYKEAPLYMSTKQKELDNKFKKTTPRQIGRVLIYPY</sequence>
<dbReference type="Proteomes" id="UP000016511">
    <property type="component" value="Unassembled WGS sequence"/>
</dbReference>
<evidence type="ECO:0000313" key="1">
    <source>
        <dbReference type="EMBL" id="ERI08165.1"/>
    </source>
</evidence>
<comment type="caution">
    <text evidence="1">The sequence shown here is derived from an EMBL/GenBank/DDBJ whole genome shotgun (WGS) entry which is preliminary data.</text>
</comment>
<keyword evidence="2" id="KW-1185">Reference proteome</keyword>
<dbReference type="AlphaFoldDB" id="U1WZL7"/>
<dbReference type="EMBL" id="AWSJ01000224">
    <property type="protein sequence ID" value="ERI08165.1"/>
    <property type="molecule type" value="Genomic_DNA"/>
</dbReference>
<dbReference type="HOGENOM" id="CLU_3076193_0_0_9"/>
<proteinExistence type="predicted"/>
<protein>
    <submittedName>
        <fullName evidence="1">Uncharacterized protein</fullName>
    </submittedName>
</protein>
<gene>
    <name evidence="1" type="ORF">HMPREF0083_03735</name>
</gene>
<accession>U1WZL7</accession>
<name>U1WZL7_ANEAE</name>
<evidence type="ECO:0000313" key="2">
    <source>
        <dbReference type="Proteomes" id="UP000016511"/>
    </source>
</evidence>
<dbReference type="PATRIC" id="fig|649747.3.peg.3390"/>
<reference evidence="1 2" key="1">
    <citation type="submission" date="2013-08" db="EMBL/GenBank/DDBJ databases">
        <authorList>
            <person name="Weinstock G."/>
            <person name="Sodergren E."/>
            <person name="Wylie T."/>
            <person name="Fulton L."/>
            <person name="Fulton R."/>
            <person name="Fronick C."/>
            <person name="O'Laughlin M."/>
            <person name="Godfrey J."/>
            <person name="Miner T."/>
            <person name="Herter B."/>
            <person name="Appelbaum E."/>
            <person name="Cordes M."/>
            <person name="Lek S."/>
            <person name="Wollam A."/>
            <person name="Pepin K.H."/>
            <person name="Palsikar V.B."/>
            <person name="Mitreva M."/>
            <person name="Wilson R.K."/>
        </authorList>
    </citation>
    <scope>NUCLEOTIDE SEQUENCE [LARGE SCALE GENOMIC DNA]</scope>
    <source>
        <strain evidence="1 2">ATCC 12856</strain>
    </source>
</reference>
<dbReference type="STRING" id="649747.HMPREF0083_03735"/>